<keyword evidence="3" id="KW-1185">Reference proteome</keyword>
<protein>
    <submittedName>
        <fullName evidence="2">Uncharacterized protein</fullName>
    </submittedName>
</protein>
<dbReference type="STRING" id="863227.GCA_000373005_02194"/>
<gene>
    <name evidence="2" type="ORF">C0Z20_24650</name>
</gene>
<dbReference type="EMBL" id="PNYC01000019">
    <property type="protein sequence ID" value="PMS33313.1"/>
    <property type="molecule type" value="Genomic_DNA"/>
</dbReference>
<evidence type="ECO:0000256" key="1">
    <source>
        <dbReference type="SAM" id="MobiDB-lite"/>
    </source>
</evidence>
<comment type="caution">
    <text evidence="2">The sequence shown here is derived from an EMBL/GenBank/DDBJ whole genome shotgun (WGS) entry which is preliminary data.</text>
</comment>
<evidence type="ECO:0000313" key="2">
    <source>
        <dbReference type="EMBL" id="PMS33313.1"/>
    </source>
</evidence>
<sequence>MESGAAQARVKRRLGLVNWTKENAIAGCVEVSRDPSATAAERKDARNTILLLVGAIDGFTDRDGEDNMRPESFVQLYPNSPDTPRLQAQIDASRTIEKSSRR</sequence>
<name>A0A2N7WV17_9BURK</name>
<dbReference type="Proteomes" id="UP000235777">
    <property type="component" value="Unassembled WGS sequence"/>
</dbReference>
<proteinExistence type="predicted"/>
<feature type="region of interest" description="Disordered" evidence="1">
    <location>
        <begin position="76"/>
        <end position="102"/>
    </location>
</feature>
<evidence type="ECO:0000313" key="3">
    <source>
        <dbReference type="Proteomes" id="UP000235777"/>
    </source>
</evidence>
<dbReference type="AlphaFoldDB" id="A0A2N7WV17"/>
<organism evidence="2 3">
    <name type="scientific">Trinickia symbiotica</name>
    <dbReference type="NCBI Taxonomy" id="863227"/>
    <lineage>
        <taxon>Bacteria</taxon>
        <taxon>Pseudomonadati</taxon>
        <taxon>Pseudomonadota</taxon>
        <taxon>Betaproteobacteria</taxon>
        <taxon>Burkholderiales</taxon>
        <taxon>Burkholderiaceae</taxon>
        <taxon>Trinickia</taxon>
    </lineage>
</organism>
<dbReference type="OrthoDB" id="9133543at2"/>
<reference evidence="2 3" key="1">
    <citation type="submission" date="2018-01" db="EMBL/GenBank/DDBJ databases">
        <title>Whole genome analyses suggest that Burkholderia sensu lato contains two further novel genera in the rhizoxinica-symbiotica group Mycetohabitans gen. nov., and Trinickia gen. nov.: implications for the evolution of diazotrophy and nodulation in the Burkholderiaceae.</title>
        <authorList>
            <person name="Estrada-de los Santos P."/>
            <person name="Palmer M."/>
            <person name="Chavez-Ramirez B."/>
            <person name="Beukes C."/>
            <person name="Steenkamp E.T."/>
            <person name="Hirsch A.M."/>
            <person name="Manyaka P."/>
            <person name="Maluk M."/>
            <person name="Lafos M."/>
            <person name="Crook M."/>
            <person name="Gross E."/>
            <person name="Simon M.F."/>
            <person name="Bueno dos Reis Junior F."/>
            <person name="Poole P.S."/>
            <person name="Venter S.N."/>
            <person name="James E.K."/>
        </authorList>
    </citation>
    <scope>NUCLEOTIDE SEQUENCE [LARGE SCALE GENOMIC DNA]</scope>
    <source>
        <strain evidence="2 3">JPY 581</strain>
    </source>
</reference>
<accession>A0A2N7WV17</accession>